<protein>
    <recommendedName>
        <fullName evidence="1">DUF6671 domain-containing protein</fullName>
    </recommendedName>
</protein>
<dbReference type="InterPro" id="IPR046612">
    <property type="entry name" value="DUF6671"/>
</dbReference>
<proteinExistence type="predicted"/>
<reference evidence="2 3" key="1">
    <citation type="submission" date="2018-04" db="EMBL/GenBank/DDBJ databases">
        <title>Genome sequencing of Flavobacterium sp. HYN0048.</title>
        <authorList>
            <person name="Yi H."/>
            <person name="Baek C."/>
        </authorList>
    </citation>
    <scope>NUCLEOTIDE SEQUENCE [LARGE SCALE GENOMIC DNA]</scope>
    <source>
        <strain evidence="2 3">HYN0048</strain>
    </source>
</reference>
<organism evidence="2 3">
    <name type="scientific">Flavobacterium magnum</name>
    <dbReference type="NCBI Taxonomy" id="2162713"/>
    <lineage>
        <taxon>Bacteria</taxon>
        <taxon>Pseudomonadati</taxon>
        <taxon>Bacteroidota</taxon>
        <taxon>Flavobacteriia</taxon>
        <taxon>Flavobacteriales</taxon>
        <taxon>Flavobacteriaceae</taxon>
        <taxon>Flavobacterium</taxon>
    </lineage>
</organism>
<evidence type="ECO:0000313" key="2">
    <source>
        <dbReference type="EMBL" id="AWA30321.1"/>
    </source>
</evidence>
<keyword evidence="3" id="KW-1185">Reference proteome</keyword>
<evidence type="ECO:0000313" key="3">
    <source>
        <dbReference type="Proteomes" id="UP000244193"/>
    </source>
</evidence>
<name>A0A2S0RGT4_9FLAO</name>
<accession>A0A2S0RGT4</accession>
<dbReference type="Pfam" id="PF20376">
    <property type="entry name" value="DUF6671"/>
    <property type="match status" value="1"/>
</dbReference>
<dbReference type="KEGG" id="fmg:HYN48_09610"/>
<dbReference type="AlphaFoldDB" id="A0A2S0RGT4"/>
<dbReference type="Proteomes" id="UP000244193">
    <property type="component" value="Chromosome"/>
</dbReference>
<gene>
    <name evidence="2" type="ORF">HYN48_09610</name>
</gene>
<evidence type="ECO:0000259" key="1">
    <source>
        <dbReference type="Pfam" id="PF20376"/>
    </source>
</evidence>
<dbReference type="EMBL" id="CP028811">
    <property type="protein sequence ID" value="AWA30321.1"/>
    <property type="molecule type" value="Genomic_DNA"/>
</dbReference>
<dbReference type="OrthoDB" id="9793837at2"/>
<feature type="domain" description="DUF6671" evidence="1">
    <location>
        <begin position="66"/>
        <end position="282"/>
    </location>
</feature>
<sequence>MKNNVFAGRRLVITTMHAKESVIAPVLERDLGVHCVTAGGIDTDRLGTFSGEVARQGTPLEVVRRKCLLGMERQGADLGMASEGSFGPHPSIFFAHANEELLMLIDRSNGLEITARHLSLETNFNAATVDSPEALLAFATTARFPSHGLILRKSSGDYSEIHKGITDAGELQRLGLQLLEAYGSLHVETDMRALYNPTRMAVIREAAEKLSQKARSACPGCGTPGYSIIRANPGLPCMLCHAPTRSTLSVTYGCVRCNHTHQAPFPNDKQYEDPAYCDFCNP</sequence>
<dbReference type="RefSeq" id="WP_108371087.1">
    <property type="nucleotide sequence ID" value="NZ_CP028811.1"/>
</dbReference>